<gene>
    <name evidence="3" type="primary">dcd</name>
    <name evidence="3" type="ORF">COMA1_20675</name>
</gene>
<dbReference type="Pfam" id="PF22569">
    <property type="entry name" value="DCD_C"/>
    <property type="match status" value="1"/>
</dbReference>
<dbReference type="InterPro" id="IPR036157">
    <property type="entry name" value="dUTPase-like_sf"/>
</dbReference>
<proteinExistence type="predicted"/>
<feature type="domain" description="2'-deoxycytidine 5'-triphosphate deaminase C-terminal" evidence="2">
    <location>
        <begin position="181"/>
        <end position="383"/>
    </location>
</feature>
<dbReference type="STRING" id="1742972.COMA1_20675"/>
<evidence type="ECO:0000313" key="3">
    <source>
        <dbReference type="EMBL" id="CUS36166.1"/>
    </source>
</evidence>
<dbReference type="RefSeq" id="WP_090748731.1">
    <property type="nucleotide sequence ID" value="NZ_CZQA01000008.1"/>
</dbReference>
<dbReference type="Proteomes" id="UP000199032">
    <property type="component" value="Unassembled WGS sequence"/>
</dbReference>
<name>A0A0S4LJP6_9BACT</name>
<dbReference type="NCBIfam" id="NF005734">
    <property type="entry name" value="PRK07559.1"/>
    <property type="match status" value="1"/>
</dbReference>
<dbReference type="EMBL" id="CZQA01000008">
    <property type="protein sequence ID" value="CUS36166.1"/>
    <property type="molecule type" value="Genomic_DNA"/>
</dbReference>
<dbReference type="SUPFAM" id="SSF51283">
    <property type="entry name" value="dUTPase-like"/>
    <property type="match status" value="2"/>
</dbReference>
<reference evidence="3 4" key="1">
    <citation type="submission" date="2015-10" db="EMBL/GenBank/DDBJ databases">
        <authorList>
            <person name="Gilbert D.G."/>
        </authorList>
    </citation>
    <scope>NUCLEOTIDE SEQUENCE [LARGE SCALE GENOMIC DNA]</scope>
    <source>
        <strain evidence="3">COMA1</strain>
    </source>
</reference>
<dbReference type="AlphaFoldDB" id="A0A0S4LJP6"/>
<dbReference type="PANTHER" id="PTHR42680:SF3">
    <property type="entry name" value="DCTP DEAMINASE"/>
    <property type="match status" value="1"/>
</dbReference>
<evidence type="ECO:0000259" key="1">
    <source>
        <dbReference type="Pfam" id="PF06559"/>
    </source>
</evidence>
<evidence type="ECO:0000259" key="2">
    <source>
        <dbReference type="Pfam" id="PF22569"/>
    </source>
</evidence>
<dbReference type="Pfam" id="PF06559">
    <property type="entry name" value="DCD_N"/>
    <property type="match status" value="1"/>
</dbReference>
<dbReference type="EC" id="3.5.4.13" evidence="3"/>
<dbReference type="OrthoDB" id="9807211at2"/>
<sequence>MTTHSPRSGIFPYQDIRRLIASGAISAAPAIEDRQIQPASLDLRLGRKAYRLISSFLPELSAISSRLNVMDFYQSDLVMYEMDLSDGAILEKGHVYLVPLLEELALPKTIRARANPKSTTGRLDVFTRVVTDLTSGFDEIRAGYQGQLFLEVVPRSFAIKVRTGQSLNQVRFVRGEATVSDRSLHALHRTTPLLYHNVAPTKRIGNQDVRAERGLFLRIDLTGGDQRDSRVIGYRAKKNSHVIDLAKVGHYAAADFWEPLYRHRHDSLLLEPEEFYILVSKERIRVPPGYAAEMVAYEAACGELRTHYAGFFDPGFGYGSKGEIKGTQVVLEVRPHDVPFLIHDGQTFFKVLYEAMMTNPIQLYGSGLGSSYQRQALTLSKHFKI</sequence>
<dbReference type="Gene3D" id="2.70.40.10">
    <property type="match status" value="2"/>
</dbReference>
<dbReference type="GO" id="GO:0008829">
    <property type="term" value="F:dCTP deaminase activity"/>
    <property type="evidence" value="ECO:0007669"/>
    <property type="project" value="UniProtKB-EC"/>
</dbReference>
<dbReference type="PANTHER" id="PTHR42680">
    <property type="entry name" value="DCTP DEAMINASE"/>
    <property type="match status" value="1"/>
</dbReference>
<accession>A0A0S4LJP6</accession>
<keyword evidence="4" id="KW-1185">Reference proteome</keyword>
<dbReference type="InterPro" id="IPR053811">
    <property type="entry name" value="DCD_C"/>
</dbReference>
<dbReference type="GO" id="GO:0009394">
    <property type="term" value="P:2'-deoxyribonucleotide metabolic process"/>
    <property type="evidence" value="ECO:0007669"/>
    <property type="project" value="InterPro"/>
</dbReference>
<keyword evidence="3" id="KW-0378">Hydrolase</keyword>
<organism evidence="3 4">
    <name type="scientific">Candidatus Nitrospira nitrosa</name>
    <dbReference type="NCBI Taxonomy" id="1742972"/>
    <lineage>
        <taxon>Bacteria</taxon>
        <taxon>Pseudomonadati</taxon>
        <taxon>Nitrospirota</taxon>
        <taxon>Nitrospiria</taxon>
        <taxon>Nitrospirales</taxon>
        <taxon>Nitrospiraceae</taxon>
        <taxon>Nitrospira</taxon>
    </lineage>
</organism>
<evidence type="ECO:0000313" key="4">
    <source>
        <dbReference type="Proteomes" id="UP000199032"/>
    </source>
</evidence>
<feature type="domain" description="2'-deoxycytidine 5'-triphosphate deaminase N-terminal" evidence="1">
    <location>
        <begin position="8"/>
        <end position="176"/>
    </location>
</feature>
<dbReference type="InterPro" id="IPR010550">
    <property type="entry name" value="DCD_N"/>
</dbReference>
<protein>
    <submittedName>
        <fullName evidence="3">2'-deoxycytidine 5'-triphosphate deaminase</fullName>
        <ecNumber evidence="3">3.5.4.13</ecNumber>
    </submittedName>
</protein>